<dbReference type="InterPro" id="IPR024487">
    <property type="entry name" value="CBP_BcsR"/>
</dbReference>
<keyword evidence="2" id="KW-1185">Reference proteome</keyword>
<dbReference type="Pfam" id="PF10945">
    <property type="entry name" value="CBP_BcsR"/>
    <property type="match status" value="1"/>
</dbReference>
<proteinExistence type="predicted"/>
<evidence type="ECO:0000313" key="2">
    <source>
        <dbReference type="Proteomes" id="UP000248330"/>
    </source>
</evidence>
<sequence>MQHETDPPAADDIATLQRRLAMEPRLAYVDLNRDRALAQALGRWPWLEAVRERHRPEPGTGPA</sequence>
<gene>
    <name evidence="1" type="ORF">C8D93_10336</name>
</gene>
<comment type="caution">
    <text evidence="1">The sequence shown here is derived from an EMBL/GenBank/DDBJ whole genome shotgun (WGS) entry which is preliminary data.</text>
</comment>
<dbReference type="AlphaFoldDB" id="A0A318EA74"/>
<reference evidence="1 2" key="1">
    <citation type="submission" date="2018-04" db="EMBL/GenBank/DDBJ databases">
        <title>Genomic Encyclopedia of Type Strains, Phase IV (KMG-IV): sequencing the most valuable type-strain genomes for metagenomic binning, comparative biology and taxonomic classification.</title>
        <authorList>
            <person name="Goeker M."/>
        </authorList>
    </citation>
    <scope>NUCLEOTIDE SEQUENCE [LARGE SCALE GENOMIC DNA]</scope>
    <source>
        <strain evidence="1 2">DSM 104150</strain>
    </source>
</reference>
<evidence type="ECO:0000313" key="1">
    <source>
        <dbReference type="EMBL" id="PXV69463.1"/>
    </source>
</evidence>
<accession>A0A318EA74</accession>
<organism evidence="1 2">
    <name type="scientific">Sinimarinibacterium flocculans</name>
    <dbReference type="NCBI Taxonomy" id="985250"/>
    <lineage>
        <taxon>Bacteria</taxon>
        <taxon>Pseudomonadati</taxon>
        <taxon>Pseudomonadota</taxon>
        <taxon>Gammaproteobacteria</taxon>
        <taxon>Nevskiales</taxon>
        <taxon>Nevskiaceae</taxon>
        <taxon>Sinimarinibacterium</taxon>
    </lineage>
</organism>
<dbReference type="RefSeq" id="WP_110264407.1">
    <property type="nucleotide sequence ID" value="NZ_CAKZQT010000021.1"/>
</dbReference>
<dbReference type="Proteomes" id="UP000248330">
    <property type="component" value="Unassembled WGS sequence"/>
</dbReference>
<name>A0A318EA74_9GAMM</name>
<protein>
    <submittedName>
        <fullName evidence="1">Cellulose biosynthesis protein BcsR</fullName>
    </submittedName>
</protein>
<dbReference type="NCBIfam" id="NF040717">
    <property type="entry name" value="BcsR_only"/>
    <property type="match status" value="1"/>
</dbReference>
<dbReference type="EMBL" id="QICN01000003">
    <property type="protein sequence ID" value="PXV69463.1"/>
    <property type="molecule type" value="Genomic_DNA"/>
</dbReference>